<protein>
    <recommendedName>
        <fullName evidence="4">Transcriptional regulator LacI/GalR-like sensor domain-containing protein</fullName>
    </recommendedName>
</protein>
<dbReference type="Gene3D" id="3.40.50.2300">
    <property type="match status" value="2"/>
</dbReference>
<evidence type="ECO:0000259" key="4">
    <source>
        <dbReference type="Pfam" id="PF13377"/>
    </source>
</evidence>
<feature type="domain" description="Transcriptional regulator LacI/GalR-like sensor" evidence="4">
    <location>
        <begin position="24"/>
        <end position="179"/>
    </location>
</feature>
<dbReference type="PANTHER" id="PTHR30146">
    <property type="entry name" value="LACI-RELATED TRANSCRIPTIONAL REPRESSOR"/>
    <property type="match status" value="1"/>
</dbReference>
<dbReference type="InterPro" id="IPR028082">
    <property type="entry name" value="Peripla_BP_I"/>
</dbReference>
<name>A0ABM8G069_9CELL</name>
<keyword evidence="1" id="KW-0805">Transcription regulation</keyword>
<dbReference type="PANTHER" id="PTHR30146:SF153">
    <property type="entry name" value="LACTOSE OPERON REPRESSOR"/>
    <property type="match status" value="1"/>
</dbReference>
<evidence type="ECO:0000256" key="2">
    <source>
        <dbReference type="ARBA" id="ARBA00023125"/>
    </source>
</evidence>
<keyword evidence="3" id="KW-0804">Transcription</keyword>
<sequence length="185" mass="19097">MGRPLGDLPAVEVENGAGAADLAAALHDLGYRSAAVLGGPEGHRTGEARRAGFADRFAALGGSVTTETCAFTRDGGYEAMAAVLDRDERPRVVFAANDVMAVGAMAAARDAGVEVPGDIAVAGFDDIVTLRDVTPSLTTVRLPLVEIGQAATRLALAEEDTSGDTETHFRGEVVVRDSTPPLHEA</sequence>
<dbReference type="EMBL" id="AP027729">
    <property type="protein sequence ID" value="BDZ41391.1"/>
    <property type="molecule type" value="Genomic_DNA"/>
</dbReference>
<evidence type="ECO:0000313" key="6">
    <source>
        <dbReference type="Proteomes" id="UP001321475"/>
    </source>
</evidence>
<dbReference type="Proteomes" id="UP001321475">
    <property type="component" value="Chromosome"/>
</dbReference>
<keyword evidence="2" id="KW-0238">DNA-binding</keyword>
<keyword evidence="6" id="KW-1185">Reference proteome</keyword>
<dbReference type="SUPFAM" id="SSF53822">
    <property type="entry name" value="Periplasmic binding protein-like I"/>
    <property type="match status" value="1"/>
</dbReference>
<organism evidence="5 6">
    <name type="scientific">Paraoerskovia sediminicola</name>
    <dbReference type="NCBI Taxonomy" id="1138587"/>
    <lineage>
        <taxon>Bacteria</taxon>
        <taxon>Bacillati</taxon>
        <taxon>Actinomycetota</taxon>
        <taxon>Actinomycetes</taxon>
        <taxon>Micrococcales</taxon>
        <taxon>Cellulomonadaceae</taxon>
        <taxon>Paraoerskovia</taxon>
    </lineage>
</organism>
<accession>A0ABM8G069</accession>
<reference evidence="6" key="1">
    <citation type="journal article" date="2019" name="Int. J. Syst. Evol. Microbiol.">
        <title>The Global Catalogue of Microorganisms (GCM) 10K type strain sequencing project: providing services to taxonomists for standard genome sequencing and annotation.</title>
        <authorList>
            <consortium name="The Broad Institute Genomics Platform"/>
            <consortium name="The Broad Institute Genome Sequencing Center for Infectious Disease"/>
            <person name="Wu L."/>
            <person name="Ma J."/>
        </authorList>
    </citation>
    <scope>NUCLEOTIDE SEQUENCE [LARGE SCALE GENOMIC DNA]</scope>
    <source>
        <strain evidence="6">NBRC 108565</strain>
    </source>
</reference>
<dbReference type="RefSeq" id="WP_350227665.1">
    <property type="nucleotide sequence ID" value="NZ_AP027729.1"/>
</dbReference>
<evidence type="ECO:0000313" key="5">
    <source>
        <dbReference type="EMBL" id="BDZ41391.1"/>
    </source>
</evidence>
<evidence type="ECO:0000256" key="1">
    <source>
        <dbReference type="ARBA" id="ARBA00023015"/>
    </source>
</evidence>
<dbReference type="Pfam" id="PF13377">
    <property type="entry name" value="Peripla_BP_3"/>
    <property type="match status" value="1"/>
</dbReference>
<proteinExistence type="predicted"/>
<gene>
    <name evidence="5" type="ORF">GCM10025865_06900</name>
</gene>
<evidence type="ECO:0000256" key="3">
    <source>
        <dbReference type="ARBA" id="ARBA00023163"/>
    </source>
</evidence>
<dbReference type="InterPro" id="IPR046335">
    <property type="entry name" value="LacI/GalR-like_sensor"/>
</dbReference>